<feature type="domain" description="LA2681-like HEPN" evidence="1">
    <location>
        <begin position="288"/>
        <end position="497"/>
    </location>
</feature>
<dbReference type="Pfam" id="PF18733">
    <property type="entry name" value="HEPN_LA2681"/>
    <property type="match status" value="1"/>
</dbReference>
<evidence type="ECO:0000313" key="2">
    <source>
        <dbReference type="EMBL" id="MYM83351.1"/>
    </source>
</evidence>
<evidence type="ECO:0000259" key="1">
    <source>
        <dbReference type="Pfam" id="PF18733"/>
    </source>
</evidence>
<dbReference type="AlphaFoldDB" id="A0A6L8MM75"/>
<protein>
    <recommendedName>
        <fullName evidence="1">LA2681-like HEPN domain-containing protein</fullName>
    </recommendedName>
</protein>
<organism evidence="2 3">
    <name type="scientific">Duganella lactea</name>
    <dbReference type="NCBI Taxonomy" id="2692173"/>
    <lineage>
        <taxon>Bacteria</taxon>
        <taxon>Pseudomonadati</taxon>
        <taxon>Pseudomonadota</taxon>
        <taxon>Betaproteobacteria</taxon>
        <taxon>Burkholderiales</taxon>
        <taxon>Oxalobacteraceae</taxon>
        <taxon>Telluria group</taxon>
        <taxon>Duganella</taxon>
    </lineage>
</organism>
<dbReference type="InterPro" id="IPR040826">
    <property type="entry name" value="HEPN_LA2681"/>
</dbReference>
<gene>
    <name evidence="2" type="ORF">GTP44_15485</name>
</gene>
<dbReference type="EMBL" id="WWCP01000018">
    <property type="protein sequence ID" value="MYM83351.1"/>
    <property type="molecule type" value="Genomic_DNA"/>
</dbReference>
<comment type="caution">
    <text evidence="2">The sequence shown here is derived from an EMBL/GenBank/DDBJ whole genome shotgun (WGS) entry which is preliminary data.</text>
</comment>
<reference evidence="2 3" key="1">
    <citation type="submission" date="2019-12" db="EMBL/GenBank/DDBJ databases">
        <title>Novel species isolated from a subtropical stream in China.</title>
        <authorList>
            <person name="Lu H."/>
        </authorList>
    </citation>
    <scope>NUCLEOTIDE SEQUENCE [LARGE SCALE GENOMIC DNA]</scope>
    <source>
        <strain evidence="2 3">FT50W</strain>
    </source>
</reference>
<name>A0A6L8MM75_9BURK</name>
<dbReference type="Proteomes" id="UP000474565">
    <property type="component" value="Unassembled WGS sequence"/>
</dbReference>
<accession>A0A6L8MM75</accession>
<sequence length="524" mass="59672">MAELSLAEHLEMLKKSTEQSSDFGKWVETLALVIDTAGDESNENVLVAAIEISEGMENKSIQADASLVLYHRSNAWASLQHIRRTGDDVWRWEQPELVEQIFALRGAIQHPGFVELPAPRRAQIYCNLGNSLSTAGRIVDALVEWKNALVEQRNLGMARGNLGVGLARYGMQLYDEGHTYWFLRSAQNELSQAITGGLGRDGSTYPEALDAFRWHSTKVERELSCYEGPHDSGPSEYPVGKSKRERAYRTWCLGRNLFLNPLNDLGPLSIAAQDVLLLPGHRIKGAGITYRAFFNQLKQEYVYARLNLFEGTARERQHFADRELPLESNADFALYSIGVEQVKTSFRLAYSLLDKLAYFINDYWRLEIPEKQVSFRKLWVEDKKGREVPVGCVRKVFEDSKNLPLRALYWLAKDIYDQDFQEVADPIAKELDALRNHLEHKALKVVLDGLPQADRGESEMFEDHLSHLVGHDELAARAEHLLRMTRSALIYLALAMFVEEQRAYRPGDKLAPVDLGLYTEDRNF</sequence>
<evidence type="ECO:0000313" key="3">
    <source>
        <dbReference type="Proteomes" id="UP000474565"/>
    </source>
</evidence>
<proteinExistence type="predicted"/>
<dbReference type="RefSeq" id="WP_161020135.1">
    <property type="nucleotide sequence ID" value="NZ_WWCP01000018.1"/>
</dbReference>